<name>A0A484MSU3_9ASTE</name>
<evidence type="ECO:0000313" key="3">
    <source>
        <dbReference type="Proteomes" id="UP000595140"/>
    </source>
</evidence>
<organism evidence="2 3">
    <name type="scientific">Cuscuta campestris</name>
    <dbReference type="NCBI Taxonomy" id="132261"/>
    <lineage>
        <taxon>Eukaryota</taxon>
        <taxon>Viridiplantae</taxon>
        <taxon>Streptophyta</taxon>
        <taxon>Embryophyta</taxon>
        <taxon>Tracheophyta</taxon>
        <taxon>Spermatophyta</taxon>
        <taxon>Magnoliopsida</taxon>
        <taxon>eudicotyledons</taxon>
        <taxon>Gunneridae</taxon>
        <taxon>Pentapetalae</taxon>
        <taxon>asterids</taxon>
        <taxon>lamiids</taxon>
        <taxon>Solanales</taxon>
        <taxon>Convolvulaceae</taxon>
        <taxon>Cuscuteae</taxon>
        <taxon>Cuscuta</taxon>
        <taxon>Cuscuta subgen. Grammica</taxon>
        <taxon>Cuscuta sect. Cleistogrammica</taxon>
    </lineage>
</organism>
<protein>
    <submittedName>
        <fullName evidence="2">Uncharacterized protein</fullName>
    </submittedName>
</protein>
<dbReference type="AlphaFoldDB" id="A0A484MSU3"/>
<sequence length="176" mass="19273">MLGAIKFLIDTPPSASNLVSTVLEQHTAAQDQASKEESSVDSQVGDEVDTGPEATNKDDGRSNVVEKNEGPLAEDVANVDKSDSTFQEFYTSAGVVIAKYDVPKSVDRVADADDKQACSPILIDTIKLFELADVVTYEHWGSKKIVQCKFGLLSYFYRYTSSEKLLEDWSTTGHLV</sequence>
<evidence type="ECO:0000313" key="2">
    <source>
        <dbReference type="EMBL" id="VFQ91196.1"/>
    </source>
</evidence>
<accession>A0A484MSU3</accession>
<reference evidence="2 3" key="1">
    <citation type="submission" date="2018-04" db="EMBL/GenBank/DDBJ databases">
        <authorList>
            <person name="Vogel A."/>
        </authorList>
    </citation>
    <scope>NUCLEOTIDE SEQUENCE [LARGE SCALE GENOMIC DNA]</scope>
</reference>
<dbReference type="Proteomes" id="UP000595140">
    <property type="component" value="Unassembled WGS sequence"/>
</dbReference>
<feature type="compositionally biased region" description="Basic and acidic residues" evidence="1">
    <location>
        <begin position="55"/>
        <end position="69"/>
    </location>
</feature>
<gene>
    <name evidence="2" type="ORF">CCAM_LOCUS32972</name>
</gene>
<dbReference type="EMBL" id="OOIL02004257">
    <property type="protein sequence ID" value="VFQ91196.1"/>
    <property type="molecule type" value="Genomic_DNA"/>
</dbReference>
<keyword evidence="3" id="KW-1185">Reference proteome</keyword>
<proteinExistence type="predicted"/>
<feature type="region of interest" description="Disordered" evidence="1">
    <location>
        <begin position="27"/>
        <end position="70"/>
    </location>
</feature>
<evidence type="ECO:0000256" key="1">
    <source>
        <dbReference type="SAM" id="MobiDB-lite"/>
    </source>
</evidence>